<evidence type="ECO:0000256" key="1">
    <source>
        <dbReference type="SAM" id="SignalP"/>
    </source>
</evidence>
<name>A0A0M6WGN0_9FIRM</name>
<proteinExistence type="predicted"/>
<dbReference type="PROSITE" id="PS51257">
    <property type="entry name" value="PROKAR_LIPOPROTEIN"/>
    <property type="match status" value="1"/>
</dbReference>
<dbReference type="AlphaFoldDB" id="A0A0M6WGN0"/>
<dbReference type="EMBL" id="CVRR01000009">
    <property type="protein sequence ID" value="CRL35624.1"/>
    <property type="molecule type" value="Genomic_DNA"/>
</dbReference>
<evidence type="ECO:0000313" key="2">
    <source>
        <dbReference type="EMBL" id="CRL35624.1"/>
    </source>
</evidence>
<feature type="chain" id="PRO_5038618538" description="Maltose-binding periplasmic proteins/domains" evidence="1">
    <location>
        <begin position="23"/>
        <end position="748"/>
    </location>
</feature>
<dbReference type="RefSeq" id="WP_055067388.1">
    <property type="nucleotide sequence ID" value="NZ_CP173697.1"/>
</dbReference>
<sequence>MKIRKKISLLLMACVTAAGLLAGCGLNGEDSQKNTEGFASTQSGKGRFVESEITLPENIRIVNAVGKSKGEELTLIGGDGDKKLFLAHSNDQGKTWSQTKLGQLDNYVSAVNGEDGSAVVFGYNKKSGMQRVAADGKITKVNLPLPEYKGSGNDTENFITSAVFAGNKLFVTDLNWVVYEVNPKTGEMREILQNISEDVTRLLAAGKTFGLVTDKGIQFVDAESGTLAENMQNDNVLQEAMNKVSESHNINSSSIAMTMGDSEDELYYVNHEGLFYHKIGGSTTEQLMNGELTSLGDRSIDFQALYKYDDKNYMVFAVDSQETRHCYRYTYDAEVSAVPENQITVYALEDTNALQQVITAYQKAYPDVVVKKTIGISGEDGVTAEDAVKSLNTEMLAGKGPDVLVLDGLPTESYKEKGVLADLSSYVKAADKKEGLFTNITDAYAGNGKIYQIPVRFYCTIVEGDQEVTDSGINLKDLEKYAKTLHSGQEKVFGNWGPLTTLGILYRADSASWKTKTGVDQEKLKQFLETAKTLYDADGYTEKDRITDEIANSFAEGSLIGMSTAAALFRLTGGGQIAVGSLTSVNDVQQLYGIESRYKGTFTLFDTKEHKAFVPFLSLGLAQKSADNKNAQAFIKMAISAKGQKQITEGFSINRTAFDVECKNSQESKMGSSASDGSYDISYEVKKISEKQQEKLTKMLERLDAPSWNDRVVWDLVLSEGKKYLQGTQSLEDTLSAIRKKVQLYEAE</sequence>
<dbReference type="Gene3D" id="3.40.190.10">
    <property type="entry name" value="Periplasmic binding protein-like II"/>
    <property type="match status" value="1"/>
</dbReference>
<protein>
    <recommendedName>
        <fullName evidence="4">Maltose-binding periplasmic proteins/domains</fullName>
    </recommendedName>
</protein>
<dbReference type="SUPFAM" id="SSF50998">
    <property type="entry name" value="Quinoprotein alcohol dehydrogenase-like"/>
    <property type="match status" value="1"/>
</dbReference>
<keyword evidence="1" id="KW-0732">Signal</keyword>
<evidence type="ECO:0000313" key="3">
    <source>
        <dbReference type="Proteomes" id="UP000049979"/>
    </source>
</evidence>
<accession>A0A0M6WGN0</accession>
<dbReference type="SUPFAM" id="SSF53850">
    <property type="entry name" value="Periplasmic binding protein-like II"/>
    <property type="match status" value="1"/>
</dbReference>
<dbReference type="OrthoDB" id="2081033at2"/>
<organism evidence="2 3">
    <name type="scientific">Roseburia faecis</name>
    <dbReference type="NCBI Taxonomy" id="301302"/>
    <lineage>
        <taxon>Bacteria</taxon>
        <taxon>Bacillati</taxon>
        <taxon>Bacillota</taxon>
        <taxon>Clostridia</taxon>
        <taxon>Lachnospirales</taxon>
        <taxon>Lachnospiraceae</taxon>
        <taxon>Roseburia</taxon>
    </lineage>
</organism>
<reference evidence="3" key="1">
    <citation type="submission" date="2015-05" db="EMBL/GenBank/DDBJ databases">
        <authorList>
            <consortium name="Pathogen Informatics"/>
        </authorList>
    </citation>
    <scope>NUCLEOTIDE SEQUENCE [LARGE SCALE GENOMIC DNA]</scope>
    <source>
        <strain evidence="3">M72</strain>
    </source>
</reference>
<dbReference type="Pfam" id="PF01547">
    <property type="entry name" value="SBP_bac_1"/>
    <property type="match status" value="1"/>
</dbReference>
<dbReference type="InterPro" id="IPR011047">
    <property type="entry name" value="Quinoprotein_ADH-like_sf"/>
</dbReference>
<dbReference type="InterPro" id="IPR006059">
    <property type="entry name" value="SBP"/>
</dbReference>
<keyword evidence="3" id="KW-1185">Reference proteome</keyword>
<dbReference type="Proteomes" id="UP000049979">
    <property type="component" value="Unassembled WGS sequence"/>
</dbReference>
<gene>
    <name evidence="2" type="ORF">M72_24261</name>
</gene>
<evidence type="ECO:0008006" key="4">
    <source>
        <dbReference type="Google" id="ProtNLM"/>
    </source>
</evidence>
<feature type="signal peptide" evidence="1">
    <location>
        <begin position="1"/>
        <end position="22"/>
    </location>
</feature>